<sequence length="107" mass="12484">MSKQEDTEPVENVMNEEEEEEEEEEELTEEQKREIEKMQEAKLKETHGTGVKNTKHSYLIKKDRKKFDSADYAMKKNSAENKGEPVPKAIKKGEITNRFGSHLTEKK</sequence>
<feature type="compositionally biased region" description="Acidic residues" evidence="1">
    <location>
        <begin position="14"/>
        <end position="28"/>
    </location>
</feature>
<accession>A0AA88KP52</accession>
<dbReference type="GeneID" id="68097123"/>
<feature type="region of interest" description="Disordered" evidence="1">
    <location>
        <begin position="1"/>
        <end position="34"/>
    </location>
</feature>
<name>A0AA88KP52_NAELO</name>
<feature type="region of interest" description="Disordered" evidence="1">
    <location>
        <begin position="74"/>
        <end position="107"/>
    </location>
</feature>
<protein>
    <submittedName>
        <fullName evidence="2">Uncharacterized protein</fullName>
    </submittedName>
</protein>
<comment type="caution">
    <text evidence="2">The sequence shown here is derived from an EMBL/GenBank/DDBJ whole genome shotgun (WGS) entry which is preliminary data.</text>
</comment>
<evidence type="ECO:0000313" key="2">
    <source>
        <dbReference type="EMBL" id="KAG2383331.1"/>
    </source>
</evidence>
<reference evidence="2 3" key="1">
    <citation type="journal article" date="2018" name="BMC Genomics">
        <title>The genome of Naegleria lovaniensis, the basis for a comparative approach to unravel pathogenicity factors of the human pathogenic amoeba N. fowleri.</title>
        <authorList>
            <person name="Liechti N."/>
            <person name="Schurch N."/>
            <person name="Bruggmann R."/>
            <person name="Wittwer M."/>
        </authorList>
    </citation>
    <scope>NUCLEOTIDE SEQUENCE [LARGE SCALE GENOMIC DNA]</scope>
    <source>
        <strain evidence="2 3">ATCC 30569</strain>
    </source>
</reference>
<dbReference type="RefSeq" id="XP_044549010.1">
    <property type="nucleotide sequence ID" value="XM_044694332.1"/>
</dbReference>
<dbReference type="AlphaFoldDB" id="A0AA88KP52"/>
<dbReference type="Proteomes" id="UP000816034">
    <property type="component" value="Unassembled WGS sequence"/>
</dbReference>
<evidence type="ECO:0000313" key="3">
    <source>
        <dbReference type="Proteomes" id="UP000816034"/>
    </source>
</evidence>
<gene>
    <name evidence="2" type="ORF">C9374_004668</name>
</gene>
<keyword evidence="3" id="KW-1185">Reference proteome</keyword>
<dbReference type="EMBL" id="PYSW02000021">
    <property type="protein sequence ID" value="KAG2383331.1"/>
    <property type="molecule type" value="Genomic_DNA"/>
</dbReference>
<evidence type="ECO:0000256" key="1">
    <source>
        <dbReference type="SAM" id="MobiDB-lite"/>
    </source>
</evidence>
<proteinExistence type="predicted"/>
<feature type="compositionally biased region" description="Basic and acidic residues" evidence="1">
    <location>
        <begin position="74"/>
        <end position="95"/>
    </location>
</feature>
<organism evidence="2 3">
    <name type="scientific">Naegleria lovaniensis</name>
    <name type="common">Amoeba</name>
    <dbReference type="NCBI Taxonomy" id="51637"/>
    <lineage>
        <taxon>Eukaryota</taxon>
        <taxon>Discoba</taxon>
        <taxon>Heterolobosea</taxon>
        <taxon>Tetramitia</taxon>
        <taxon>Eutetramitia</taxon>
        <taxon>Vahlkampfiidae</taxon>
        <taxon>Naegleria</taxon>
    </lineage>
</organism>